<dbReference type="Gene3D" id="3.40.50.1110">
    <property type="entry name" value="SGNH hydrolase"/>
    <property type="match status" value="1"/>
</dbReference>
<evidence type="ECO:0000313" key="3">
    <source>
        <dbReference type="Proteomes" id="UP000185895"/>
    </source>
</evidence>
<dbReference type="InterPro" id="IPR051532">
    <property type="entry name" value="Ester_Hydrolysis_Enzymes"/>
</dbReference>
<evidence type="ECO:0000256" key="1">
    <source>
        <dbReference type="SAM" id="Phobius"/>
    </source>
</evidence>
<comment type="caution">
    <text evidence="2">The sequence shown here is derived from an EMBL/GenBank/DDBJ whole genome shotgun (WGS) entry which is preliminary data.</text>
</comment>
<name>A0A1E7RDU2_9GAMM</name>
<dbReference type="InterPro" id="IPR036514">
    <property type="entry name" value="SGNH_hydro_sf"/>
</dbReference>
<dbReference type="OrthoDB" id="445620at2"/>
<sequence length="361" mass="41523">MPISNQPNILGSQLEIKQIQAKPQPKSSHFYDFVYVFIILLSFAVMGIWIMQNSVNAYVQQTYHRDSPLLYLNRFAWWQLGEQIGTTLYQADDHAKVGIAQVNARFVENFNAQYAYTPEYKKYLVEKNRQEQIRLAQEAQTKALLALQNQFALGKNDQVFFAGDSMMQGVAPWVQKYLQENFAIKTVNLSKQSTGLTYPSFFDWPKTIRDTLNSNANIKVMVIFLGPNDPWDISNPQGGAALKFQSPEWETEYRARISGILQDAQKHHVSVMWVGPPNMRKDLLNTQMTYLTQVIADEVKKHQAYYIDSRLIVGDKHNIYSDYLIQGNNSIKMRSADGIHFSPDGQKTIAQVIERHFKILN</sequence>
<protein>
    <submittedName>
        <fullName evidence="2">Uncharacterized protein</fullName>
    </submittedName>
</protein>
<dbReference type="PANTHER" id="PTHR30383:SF24">
    <property type="entry name" value="THIOESTERASE 1_PROTEASE 1_LYSOPHOSPHOLIPASE L1"/>
    <property type="match status" value="1"/>
</dbReference>
<keyword evidence="1" id="KW-0812">Transmembrane</keyword>
<dbReference type="AlphaFoldDB" id="A0A1E7RDU2"/>
<gene>
    <name evidence="2" type="ORF">BJI46_09740</name>
</gene>
<keyword evidence="1" id="KW-0472">Membrane</keyword>
<dbReference type="RefSeq" id="WP_070069088.1">
    <property type="nucleotide sequence ID" value="NZ_MKKK01000008.1"/>
</dbReference>
<dbReference type="Proteomes" id="UP000185895">
    <property type="component" value="Unassembled WGS sequence"/>
</dbReference>
<dbReference type="EMBL" id="MKKK01000008">
    <property type="protein sequence ID" value="OEY97501.1"/>
    <property type="molecule type" value="Genomic_DNA"/>
</dbReference>
<dbReference type="STRING" id="1262585.BJI46_09740"/>
<dbReference type="PANTHER" id="PTHR30383">
    <property type="entry name" value="THIOESTERASE 1/PROTEASE 1/LYSOPHOSPHOLIPASE L1"/>
    <property type="match status" value="1"/>
</dbReference>
<organism evidence="2 3">
    <name type="scientific">Acinetobacter qingfengensis</name>
    <dbReference type="NCBI Taxonomy" id="1262585"/>
    <lineage>
        <taxon>Bacteria</taxon>
        <taxon>Pseudomonadati</taxon>
        <taxon>Pseudomonadota</taxon>
        <taxon>Gammaproteobacteria</taxon>
        <taxon>Moraxellales</taxon>
        <taxon>Moraxellaceae</taxon>
        <taxon>Acinetobacter</taxon>
    </lineage>
</organism>
<accession>A0A1E7RDU2</accession>
<dbReference type="InterPro" id="IPR007407">
    <property type="entry name" value="DUF459"/>
</dbReference>
<reference evidence="2 3" key="1">
    <citation type="submission" date="2016-09" db="EMBL/GenBank/DDBJ databases">
        <authorList>
            <person name="Capua I."/>
            <person name="De Benedictis P."/>
            <person name="Joannis T."/>
            <person name="Lombin L.H."/>
            <person name="Cattoli G."/>
        </authorList>
    </citation>
    <scope>NUCLEOTIDE SEQUENCE [LARGE SCALE GENOMIC DNA]</scope>
    <source>
        <strain evidence="2 3">ANC 4671</strain>
    </source>
</reference>
<dbReference type="GO" id="GO:0004622">
    <property type="term" value="F:phosphatidylcholine lysophospholipase activity"/>
    <property type="evidence" value="ECO:0007669"/>
    <property type="project" value="TreeGrafter"/>
</dbReference>
<keyword evidence="1" id="KW-1133">Transmembrane helix</keyword>
<dbReference type="SUPFAM" id="SSF52266">
    <property type="entry name" value="SGNH hydrolase"/>
    <property type="match status" value="1"/>
</dbReference>
<evidence type="ECO:0000313" key="2">
    <source>
        <dbReference type="EMBL" id="OEY97501.1"/>
    </source>
</evidence>
<dbReference type="Pfam" id="PF04311">
    <property type="entry name" value="DUF459"/>
    <property type="match status" value="1"/>
</dbReference>
<feature type="transmembrane region" description="Helical" evidence="1">
    <location>
        <begin position="30"/>
        <end position="51"/>
    </location>
</feature>
<proteinExistence type="predicted"/>
<keyword evidence="3" id="KW-1185">Reference proteome</keyword>